<name>A0ABX2IM95_9RHOB</name>
<feature type="domain" description="General stress protein FMN-binding split barrel" evidence="1">
    <location>
        <begin position="12"/>
        <end position="152"/>
    </location>
</feature>
<evidence type="ECO:0000313" key="3">
    <source>
        <dbReference type="Proteomes" id="UP000777935"/>
    </source>
</evidence>
<dbReference type="SUPFAM" id="SSF50475">
    <property type="entry name" value="FMN-binding split barrel"/>
    <property type="match status" value="1"/>
</dbReference>
<dbReference type="PANTHER" id="PTHR34818:SF1">
    <property type="entry name" value="PROTEIN BLI-3"/>
    <property type="match status" value="1"/>
</dbReference>
<dbReference type="Proteomes" id="UP000777935">
    <property type="component" value="Unassembled WGS sequence"/>
</dbReference>
<dbReference type="Pfam" id="PF16242">
    <property type="entry name" value="Pyrid_ox_like"/>
    <property type="match status" value="1"/>
</dbReference>
<dbReference type="EMBL" id="JABUFE010000002">
    <property type="protein sequence ID" value="NSX53997.1"/>
    <property type="molecule type" value="Genomic_DNA"/>
</dbReference>
<dbReference type="Gene3D" id="2.30.110.10">
    <property type="entry name" value="Electron Transport, Fmn-binding Protein, Chain A"/>
    <property type="match status" value="1"/>
</dbReference>
<gene>
    <name evidence="2" type="ORF">HRQ87_04190</name>
</gene>
<dbReference type="PANTHER" id="PTHR34818">
    <property type="entry name" value="PROTEIN BLI-3"/>
    <property type="match status" value="1"/>
</dbReference>
<keyword evidence="3" id="KW-1185">Reference proteome</keyword>
<dbReference type="InterPro" id="IPR052917">
    <property type="entry name" value="Stress-Dev_Protein"/>
</dbReference>
<comment type="caution">
    <text evidence="2">The sequence shown here is derived from an EMBL/GenBank/DDBJ whole genome shotgun (WGS) entry which is preliminary data.</text>
</comment>
<dbReference type="InterPro" id="IPR038725">
    <property type="entry name" value="YdaG_split_barrel_FMN-bd"/>
</dbReference>
<sequence>MADVQYAEEKPMDALFDQLDDIRNGMLSIKGSDQHPQPMTHFLDRETGVVWFITSRQTDLVAAIGQGATAQYTAVSPDQDFHISLQGPIIQTMDQKKLEELWGVMVSAWFEGDETDPDVILLKMTLGEAAIWSSTDNIAKLGYQLIKAHLNPEHTPDVGTHKIVDFRKAM</sequence>
<proteinExistence type="predicted"/>
<evidence type="ECO:0000313" key="2">
    <source>
        <dbReference type="EMBL" id="NSX53997.1"/>
    </source>
</evidence>
<evidence type="ECO:0000259" key="1">
    <source>
        <dbReference type="Pfam" id="PF16242"/>
    </source>
</evidence>
<organism evidence="2 3">
    <name type="scientific">Parasulfitobacter algicola</name>
    <dbReference type="NCBI Taxonomy" id="2614809"/>
    <lineage>
        <taxon>Bacteria</taxon>
        <taxon>Pseudomonadati</taxon>
        <taxon>Pseudomonadota</taxon>
        <taxon>Alphaproteobacteria</taxon>
        <taxon>Rhodobacterales</taxon>
        <taxon>Roseobacteraceae</taxon>
        <taxon>Parasulfitobacter</taxon>
    </lineage>
</organism>
<dbReference type="RefSeq" id="WP_174135573.1">
    <property type="nucleotide sequence ID" value="NZ_JABUFE010000002.1"/>
</dbReference>
<accession>A0ABX2IM95</accession>
<dbReference type="InterPro" id="IPR012349">
    <property type="entry name" value="Split_barrel_FMN-bd"/>
</dbReference>
<reference evidence="2 3" key="1">
    <citation type="submission" date="2020-06" db="EMBL/GenBank/DDBJ databases">
        <title>Sulfitobacter algicola sp. nov., isolated from green algae.</title>
        <authorList>
            <person name="Wang C."/>
        </authorList>
    </citation>
    <scope>NUCLEOTIDE SEQUENCE [LARGE SCALE GENOMIC DNA]</scope>
    <source>
        <strain evidence="2 3">1151</strain>
    </source>
</reference>
<protein>
    <submittedName>
        <fullName evidence="2">Pyridoxamine 5'-phosphate oxidase family protein</fullName>
    </submittedName>
</protein>